<evidence type="ECO:0000313" key="10">
    <source>
        <dbReference type="Proteomes" id="UP000234641"/>
    </source>
</evidence>
<keyword evidence="4 7" id="KW-0812">Transmembrane</keyword>
<evidence type="ECO:0000256" key="4">
    <source>
        <dbReference type="ARBA" id="ARBA00022692"/>
    </source>
</evidence>
<dbReference type="PANTHER" id="PTHR30151:SF0">
    <property type="entry name" value="ABC TRANSPORTER PERMEASE PROTEIN MJ0413-RELATED"/>
    <property type="match status" value="1"/>
</dbReference>
<sequence length="215" mass="23699">MWQLTQTSEFLIDIGSSLANLVASFVIASFLGVLLGLVLGTMRFLSWLLEPAIHFFRAIPPVALVPIFVSLLGFGNETRILAITVAALFPVLISTIDGVRANDETLDMVSKVYRLTWSERLFQVTLPAAAPRILSGMQVSLIAAFVVMIASEMLGSSTGLGAKTLLAQQTFAIADMWAGIILLGIFGYLATFLFDLFRRRILRWYIAAQQQERQL</sequence>
<keyword evidence="6 7" id="KW-0472">Membrane</keyword>
<dbReference type="InterPro" id="IPR000515">
    <property type="entry name" value="MetI-like"/>
</dbReference>
<dbReference type="GO" id="GO:0055085">
    <property type="term" value="P:transmembrane transport"/>
    <property type="evidence" value="ECO:0007669"/>
    <property type="project" value="InterPro"/>
</dbReference>
<evidence type="ECO:0000256" key="2">
    <source>
        <dbReference type="ARBA" id="ARBA00022448"/>
    </source>
</evidence>
<feature type="domain" description="ABC transmembrane type-1" evidence="8">
    <location>
        <begin position="14"/>
        <end position="198"/>
    </location>
</feature>
<dbReference type="InterPro" id="IPR035906">
    <property type="entry name" value="MetI-like_sf"/>
</dbReference>
<keyword evidence="5 7" id="KW-1133">Transmembrane helix</keyword>
<evidence type="ECO:0000256" key="1">
    <source>
        <dbReference type="ARBA" id="ARBA00004651"/>
    </source>
</evidence>
<evidence type="ECO:0000256" key="7">
    <source>
        <dbReference type="RuleBase" id="RU363032"/>
    </source>
</evidence>
<comment type="subcellular location">
    <subcellularLocation>
        <location evidence="1 7">Cell membrane</location>
        <topology evidence="1 7">Multi-pass membrane protein</topology>
    </subcellularLocation>
</comment>
<dbReference type="RefSeq" id="WP_240812138.1">
    <property type="nucleotide sequence ID" value="NZ_FXYY01000005.1"/>
</dbReference>
<organism evidence="9 10">
    <name type="scientific">Brevibacterium linens ATCC 9172</name>
    <dbReference type="NCBI Taxonomy" id="1255617"/>
    <lineage>
        <taxon>Bacteria</taxon>
        <taxon>Bacillati</taxon>
        <taxon>Actinomycetota</taxon>
        <taxon>Actinomycetes</taxon>
        <taxon>Micrococcales</taxon>
        <taxon>Brevibacteriaceae</taxon>
        <taxon>Brevibacterium</taxon>
    </lineage>
</organism>
<evidence type="ECO:0000313" key="9">
    <source>
        <dbReference type="EMBL" id="SMX76715.1"/>
    </source>
</evidence>
<feature type="transmembrane region" description="Helical" evidence="7">
    <location>
        <begin position="54"/>
        <end position="74"/>
    </location>
</feature>
<evidence type="ECO:0000256" key="5">
    <source>
        <dbReference type="ARBA" id="ARBA00022989"/>
    </source>
</evidence>
<feature type="transmembrane region" description="Helical" evidence="7">
    <location>
        <begin position="20"/>
        <end position="42"/>
    </location>
</feature>
<comment type="similarity">
    <text evidence="7">Belongs to the binding-protein-dependent transport system permease family.</text>
</comment>
<keyword evidence="3" id="KW-1003">Cell membrane</keyword>
<evidence type="ECO:0000256" key="6">
    <source>
        <dbReference type="ARBA" id="ARBA00023136"/>
    </source>
</evidence>
<dbReference type="PANTHER" id="PTHR30151">
    <property type="entry name" value="ALKANE SULFONATE ABC TRANSPORTER-RELATED, MEMBRANE SUBUNIT"/>
    <property type="match status" value="1"/>
</dbReference>
<dbReference type="SUPFAM" id="SSF161098">
    <property type="entry name" value="MetI-like"/>
    <property type="match status" value="1"/>
</dbReference>
<evidence type="ECO:0000259" key="8">
    <source>
        <dbReference type="PROSITE" id="PS50928"/>
    </source>
</evidence>
<dbReference type="CDD" id="cd06261">
    <property type="entry name" value="TM_PBP2"/>
    <property type="match status" value="1"/>
</dbReference>
<gene>
    <name evidence="9" type="ORF">BLIN9172_01288</name>
</gene>
<dbReference type="PROSITE" id="PS50928">
    <property type="entry name" value="ABC_TM1"/>
    <property type="match status" value="1"/>
</dbReference>
<dbReference type="EMBL" id="FXYY01000005">
    <property type="protein sequence ID" value="SMX76715.1"/>
    <property type="molecule type" value="Genomic_DNA"/>
</dbReference>
<protein>
    <submittedName>
        <fullName evidence="9">ABC-type nitrate/sulfonate/bicarbonate transport system, permease component</fullName>
    </submittedName>
</protein>
<dbReference type="Proteomes" id="UP000234641">
    <property type="component" value="Unassembled WGS sequence"/>
</dbReference>
<dbReference type="Pfam" id="PF00528">
    <property type="entry name" value="BPD_transp_1"/>
    <property type="match status" value="1"/>
</dbReference>
<keyword evidence="2 7" id="KW-0813">Transport</keyword>
<feature type="transmembrane region" description="Helical" evidence="7">
    <location>
        <begin position="170"/>
        <end position="194"/>
    </location>
</feature>
<accession>A0A2H1INC2</accession>
<name>A0A2H1INC2_BRELN</name>
<proteinExistence type="inferred from homology"/>
<feature type="transmembrane region" description="Helical" evidence="7">
    <location>
        <begin position="121"/>
        <end position="150"/>
    </location>
</feature>
<dbReference type="GO" id="GO:0005886">
    <property type="term" value="C:plasma membrane"/>
    <property type="evidence" value="ECO:0007669"/>
    <property type="project" value="UniProtKB-SubCell"/>
</dbReference>
<dbReference type="Gene3D" id="1.10.3720.10">
    <property type="entry name" value="MetI-like"/>
    <property type="match status" value="1"/>
</dbReference>
<reference evidence="9 10" key="1">
    <citation type="submission" date="2017-03" db="EMBL/GenBank/DDBJ databases">
        <authorList>
            <person name="Afonso C.L."/>
            <person name="Miller P.J."/>
            <person name="Scott M.A."/>
            <person name="Spackman E."/>
            <person name="Goraichik I."/>
            <person name="Dimitrov K.M."/>
            <person name="Suarez D.L."/>
            <person name="Swayne D.E."/>
        </authorList>
    </citation>
    <scope>NUCLEOTIDE SEQUENCE [LARGE SCALE GENOMIC DNA]</scope>
    <source>
        <strain evidence="9 10">ATCC 9172</strain>
    </source>
</reference>
<evidence type="ECO:0000256" key="3">
    <source>
        <dbReference type="ARBA" id="ARBA00022475"/>
    </source>
</evidence>
<dbReference type="AlphaFoldDB" id="A0A2H1INC2"/>